<name>A0A4R4VIU3_9ACTN</name>
<evidence type="ECO:0000256" key="2">
    <source>
        <dbReference type="ARBA" id="ARBA00023163"/>
    </source>
</evidence>
<dbReference type="SMART" id="SM01043">
    <property type="entry name" value="BTAD"/>
    <property type="match status" value="1"/>
</dbReference>
<dbReference type="Pfam" id="PF03704">
    <property type="entry name" value="BTAD"/>
    <property type="match status" value="1"/>
</dbReference>
<dbReference type="EMBL" id="SMKP01000353">
    <property type="protein sequence ID" value="TDD02154.1"/>
    <property type="molecule type" value="Genomic_DNA"/>
</dbReference>
<protein>
    <recommendedName>
        <fullName evidence="3">Bacterial transcriptional activator domain-containing protein</fullName>
    </recommendedName>
</protein>
<dbReference type="InterPro" id="IPR011990">
    <property type="entry name" value="TPR-like_helical_dom_sf"/>
</dbReference>
<dbReference type="PANTHER" id="PTHR35807:SF1">
    <property type="entry name" value="TRANSCRIPTIONAL REGULATOR REDD"/>
    <property type="match status" value="1"/>
</dbReference>
<reference evidence="4 5" key="1">
    <citation type="submission" date="2019-03" db="EMBL/GenBank/DDBJ databases">
        <title>Draft genome sequences of novel Actinobacteria.</title>
        <authorList>
            <person name="Sahin N."/>
            <person name="Ay H."/>
            <person name="Saygin H."/>
        </authorList>
    </citation>
    <scope>NUCLEOTIDE SEQUENCE [LARGE SCALE GENOMIC DNA]</scope>
    <source>
        <strain evidence="4 5">KC712</strain>
    </source>
</reference>
<evidence type="ECO:0000256" key="1">
    <source>
        <dbReference type="ARBA" id="ARBA00023015"/>
    </source>
</evidence>
<dbReference type="InterPro" id="IPR005158">
    <property type="entry name" value="BTAD"/>
</dbReference>
<proteinExistence type="predicted"/>
<evidence type="ECO:0000313" key="5">
    <source>
        <dbReference type="Proteomes" id="UP000294543"/>
    </source>
</evidence>
<dbReference type="AlphaFoldDB" id="A0A4R4VIU3"/>
<feature type="domain" description="Bacterial transcriptional activator" evidence="3">
    <location>
        <begin position="1"/>
        <end position="88"/>
    </location>
</feature>
<sequence>MAPVRAQERWFEVSIKLGEPVDVIPDLQAAVDAHPTHERFWAQLILALSQGGRQAEALEKYWMVRDQLRTELGLDPGPEIRQAHKRISRHPPRGRRRPRCSRSPVFWYRLNCLLIVAPSWGGRPSWSICVIT</sequence>
<dbReference type="SUPFAM" id="SSF48452">
    <property type="entry name" value="TPR-like"/>
    <property type="match status" value="1"/>
</dbReference>
<dbReference type="Proteomes" id="UP000294543">
    <property type="component" value="Unassembled WGS sequence"/>
</dbReference>
<dbReference type="PANTHER" id="PTHR35807">
    <property type="entry name" value="TRANSCRIPTIONAL REGULATOR REDD-RELATED"/>
    <property type="match status" value="1"/>
</dbReference>
<comment type="caution">
    <text evidence="4">The sequence shown here is derived from an EMBL/GenBank/DDBJ whole genome shotgun (WGS) entry which is preliminary data.</text>
</comment>
<dbReference type="Gene3D" id="1.25.40.10">
    <property type="entry name" value="Tetratricopeptide repeat domain"/>
    <property type="match status" value="1"/>
</dbReference>
<dbReference type="GO" id="GO:0006355">
    <property type="term" value="P:regulation of DNA-templated transcription"/>
    <property type="evidence" value="ECO:0007669"/>
    <property type="project" value="TreeGrafter"/>
</dbReference>
<organism evidence="4 5">
    <name type="scientific">Nonomuraea diastatica</name>
    <dbReference type="NCBI Taxonomy" id="1848329"/>
    <lineage>
        <taxon>Bacteria</taxon>
        <taxon>Bacillati</taxon>
        <taxon>Actinomycetota</taxon>
        <taxon>Actinomycetes</taxon>
        <taxon>Streptosporangiales</taxon>
        <taxon>Streptosporangiaceae</taxon>
        <taxon>Nonomuraea</taxon>
    </lineage>
</organism>
<dbReference type="GO" id="GO:0003677">
    <property type="term" value="F:DNA binding"/>
    <property type="evidence" value="ECO:0007669"/>
    <property type="project" value="TreeGrafter"/>
</dbReference>
<keyword evidence="2" id="KW-0804">Transcription</keyword>
<dbReference type="CDD" id="cd15831">
    <property type="entry name" value="BTAD"/>
    <property type="match status" value="1"/>
</dbReference>
<accession>A0A4R4VIU3</accession>
<keyword evidence="5" id="KW-1185">Reference proteome</keyword>
<evidence type="ECO:0000313" key="4">
    <source>
        <dbReference type="EMBL" id="TDD02154.1"/>
    </source>
</evidence>
<evidence type="ECO:0000259" key="3">
    <source>
        <dbReference type="SMART" id="SM01043"/>
    </source>
</evidence>
<gene>
    <name evidence="4" type="ORF">E1294_51320</name>
</gene>
<keyword evidence="1" id="KW-0805">Transcription regulation</keyword>
<dbReference type="InterPro" id="IPR051677">
    <property type="entry name" value="AfsR-DnrI-RedD_regulator"/>
</dbReference>
<dbReference type="OrthoDB" id="4054020at2"/>